<keyword evidence="1" id="KW-0645">Protease</keyword>
<evidence type="ECO:0000313" key="1">
    <source>
        <dbReference type="EMBL" id="MBF1272582.1"/>
    </source>
</evidence>
<keyword evidence="1" id="KW-0121">Carboxypeptidase</keyword>
<dbReference type="EMBL" id="JABZRA010000041">
    <property type="protein sequence ID" value="MBF1272582.1"/>
    <property type="molecule type" value="Genomic_DNA"/>
</dbReference>
<dbReference type="Proteomes" id="UP000775770">
    <property type="component" value="Unassembled WGS sequence"/>
</dbReference>
<dbReference type="GO" id="GO:0004180">
    <property type="term" value="F:carboxypeptidase activity"/>
    <property type="evidence" value="ECO:0007669"/>
    <property type="project" value="UniProtKB-KW"/>
</dbReference>
<dbReference type="Gene3D" id="1.10.1370.30">
    <property type="match status" value="1"/>
</dbReference>
<protein>
    <submittedName>
        <fullName evidence="1">Carboxypeptidase M32</fullName>
    </submittedName>
</protein>
<name>A0A930GXK1_9FIRM</name>
<keyword evidence="1" id="KW-0378">Hydrolase</keyword>
<proteinExistence type="predicted"/>
<feature type="non-terminal residue" evidence="1">
    <location>
        <position position="66"/>
    </location>
</feature>
<evidence type="ECO:0000313" key="2">
    <source>
        <dbReference type="Proteomes" id="UP000775770"/>
    </source>
</evidence>
<reference evidence="1" key="1">
    <citation type="submission" date="2020-04" db="EMBL/GenBank/DDBJ databases">
        <title>Deep metagenomics examines the oral microbiome during advanced dental caries in children, revealing novel taxa and co-occurrences with host molecules.</title>
        <authorList>
            <person name="Baker J.L."/>
            <person name="Morton J.T."/>
            <person name="Dinis M."/>
            <person name="Alvarez R."/>
            <person name="Tran N.C."/>
            <person name="Knight R."/>
            <person name="Edlund A."/>
        </authorList>
    </citation>
    <scope>NUCLEOTIDE SEQUENCE</scope>
    <source>
        <strain evidence="1">JCVI_38_bin.19</strain>
    </source>
</reference>
<accession>A0A930GXK1</accession>
<gene>
    <name evidence="1" type="ORF">HXM90_04065</name>
</gene>
<sequence>MTTEEKLKKYQDWLFKCSAYHMALNIIDIDKQTVAPTAGAGYRDERSAFLAGELFSLETDPEIVEL</sequence>
<dbReference type="AlphaFoldDB" id="A0A930GXK1"/>
<organism evidence="1 2">
    <name type="scientific">Oribacterium sinus</name>
    <dbReference type="NCBI Taxonomy" id="237576"/>
    <lineage>
        <taxon>Bacteria</taxon>
        <taxon>Bacillati</taxon>
        <taxon>Bacillota</taxon>
        <taxon>Clostridia</taxon>
        <taxon>Lachnospirales</taxon>
        <taxon>Lachnospiraceae</taxon>
        <taxon>Oribacterium</taxon>
    </lineage>
</organism>
<comment type="caution">
    <text evidence="1">The sequence shown here is derived from an EMBL/GenBank/DDBJ whole genome shotgun (WGS) entry which is preliminary data.</text>
</comment>